<proteinExistence type="predicted"/>
<evidence type="ECO:0008006" key="4">
    <source>
        <dbReference type="Google" id="ProtNLM"/>
    </source>
</evidence>
<keyword evidence="1" id="KW-1133">Transmembrane helix</keyword>
<keyword evidence="1" id="KW-0472">Membrane</keyword>
<dbReference type="Pfam" id="PF08560">
    <property type="entry name" value="DUF1757"/>
    <property type="match status" value="1"/>
</dbReference>
<accession>A0ABR2YKR3</accession>
<dbReference type="Proteomes" id="UP001491310">
    <property type="component" value="Unassembled WGS sequence"/>
</dbReference>
<keyword evidence="1" id="KW-0812">Transmembrane</keyword>
<sequence length="110" mass="11325">MAVSALTGTALAGAAGAAKIYGTDVTEEGIEDRVYRLHYNAGQNRTDKFAAISGLVGAAATAGVLDTRNPRILLGGAAAGAAMGVLAHVMTYKEDADRPNAMLEEMRSKD</sequence>
<feature type="transmembrane region" description="Helical" evidence="1">
    <location>
        <begin position="72"/>
        <end position="92"/>
    </location>
</feature>
<gene>
    <name evidence="2" type="ORF">WJX75_003562</name>
</gene>
<evidence type="ECO:0000313" key="2">
    <source>
        <dbReference type="EMBL" id="KAK9907433.1"/>
    </source>
</evidence>
<evidence type="ECO:0000256" key="1">
    <source>
        <dbReference type="SAM" id="Phobius"/>
    </source>
</evidence>
<keyword evidence="3" id="KW-1185">Reference proteome</keyword>
<dbReference type="InterPro" id="IPR013869">
    <property type="entry name" value="DUF1757"/>
</dbReference>
<evidence type="ECO:0000313" key="3">
    <source>
        <dbReference type="Proteomes" id="UP001491310"/>
    </source>
</evidence>
<comment type="caution">
    <text evidence="2">The sequence shown here is derived from an EMBL/GenBank/DDBJ whole genome shotgun (WGS) entry which is preliminary data.</text>
</comment>
<name>A0ABR2YKR3_9CHLO</name>
<reference evidence="2 3" key="1">
    <citation type="journal article" date="2024" name="Nat. Commun.">
        <title>Phylogenomics reveals the evolutionary origins of lichenization in chlorophyte algae.</title>
        <authorList>
            <person name="Puginier C."/>
            <person name="Libourel C."/>
            <person name="Otte J."/>
            <person name="Skaloud P."/>
            <person name="Haon M."/>
            <person name="Grisel S."/>
            <person name="Petersen M."/>
            <person name="Berrin J.G."/>
            <person name="Delaux P.M."/>
            <person name="Dal Grande F."/>
            <person name="Keller J."/>
        </authorList>
    </citation>
    <scope>NUCLEOTIDE SEQUENCE [LARGE SCALE GENOMIC DNA]</scope>
    <source>
        <strain evidence="2 3">SAG 216-7</strain>
    </source>
</reference>
<organism evidence="2 3">
    <name type="scientific">Coccomyxa subellipsoidea</name>
    <dbReference type="NCBI Taxonomy" id="248742"/>
    <lineage>
        <taxon>Eukaryota</taxon>
        <taxon>Viridiplantae</taxon>
        <taxon>Chlorophyta</taxon>
        <taxon>core chlorophytes</taxon>
        <taxon>Trebouxiophyceae</taxon>
        <taxon>Trebouxiophyceae incertae sedis</taxon>
        <taxon>Coccomyxaceae</taxon>
        <taxon>Coccomyxa</taxon>
    </lineage>
</organism>
<dbReference type="EMBL" id="JALJOT010000009">
    <property type="protein sequence ID" value="KAK9907433.1"/>
    <property type="molecule type" value="Genomic_DNA"/>
</dbReference>
<protein>
    <recommendedName>
        <fullName evidence="4">Glycine zipper 2TM domain-containing protein</fullName>
    </recommendedName>
</protein>